<evidence type="ECO:0000256" key="4">
    <source>
        <dbReference type="ARBA" id="ARBA00023163"/>
    </source>
</evidence>
<evidence type="ECO:0000256" key="2">
    <source>
        <dbReference type="ARBA" id="ARBA00023015"/>
    </source>
</evidence>
<name>A0ABR6PTJ1_9SPHI</name>
<feature type="domain" description="HTH deoR-type" evidence="5">
    <location>
        <begin position="3"/>
        <end position="58"/>
    </location>
</feature>
<evidence type="ECO:0000256" key="1">
    <source>
        <dbReference type="ARBA" id="ARBA00022491"/>
    </source>
</evidence>
<dbReference type="Pfam" id="PF00455">
    <property type="entry name" value="DeoRC"/>
    <property type="match status" value="1"/>
</dbReference>
<dbReference type="PROSITE" id="PS51000">
    <property type="entry name" value="HTH_DEOR_2"/>
    <property type="match status" value="1"/>
</dbReference>
<comment type="caution">
    <text evidence="6">The sequence shown here is derived from an EMBL/GenBank/DDBJ whole genome shotgun (WGS) entry which is preliminary data.</text>
</comment>
<evidence type="ECO:0000259" key="5">
    <source>
        <dbReference type="PROSITE" id="PS51000"/>
    </source>
</evidence>
<dbReference type="InterPro" id="IPR018356">
    <property type="entry name" value="Tscrpt_reg_HTH_DeoR_CS"/>
</dbReference>
<dbReference type="SUPFAM" id="SSF100950">
    <property type="entry name" value="NagB/RpiA/CoA transferase-like"/>
    <property type="match status" value="1"/>
</dbReference>
<keyword evidence="1" id="KW-0678">Repressor</keyword>
<dbReference type="EMBL" id="JACHCB010000027">
    <property type="protein sequence ID" value="MBB6113064.1"/>
    <property type="molecule type" value="Genomic_DNA"/>
</dbReference>
<dbReference type="PRINTS" id="PR00037">
    <property type="entry name" value="HTHLACR"/>
</dbReference>
<dbReference type="Proteomes" id="UP000541583">
    <property type="component" value="Unassembled WGS sequence"/>
</dbReference>
<keyword evidence="7" id="KW-1185">Reference proteome</keyword>
<organism evidence="6 7">
    <name type="scientific">Mucilaginibacter lappiensis</name>
    <dbReference type="NCBI Taxonomy" id="354630"/>
    <lineage>
        <taxon>Bacteria</taxon>
        <taxon>Pseudomonadati</taxon>
        <taxon>Bacteroidota</taxon>
        <taxon>Sphingobacteriia</taxon>
        <taxon>Sphingobacteriales</taxon>
        <taxon>Sphingobacteriaceae</taxon>
        <taxon>Mucilaginibacter</taxon>
    </lineage>
</organism>
<dbReference type="PANTHER" id="PTHR30363">
    <property type="entry name" value="HTH-TYPE TRANSCRIPTIONAL REGULATOR SRLR-RELATED"/>
    <property type="match status" value="1"/>
</dbReference>
<gene>
    <name evidence="6" type="ORF">HDF23_005847</name>
</gene>
<evidence type="ECO:0000313" key="7">
    <source>
        <dbReference type="Proteomes" id="UP000541583"/>
    </source>
</evidence>
<dbReference type="RefSeq" id="WP_076378885.1">
    <property type="nucleotide sequence ID" value="NZ_FTMG01000027.1"/>
</dbReference>
<dbReference type="InterPro" id="IPR037171">
    <property type="entry name" value="NagB/RpiA_transferase-like"/>
</dbReference>
<dbReference type="SMART" id="SM00420">
    <property type="entry name" value="HTH_DEOR"/>
    <property type="match status" value="1"/>
</dbReference>
<proteinExistence type="predicted"/>
<dbReference type="SMART" id="SM01134">
    <property type="entry name" value="DeoRC"/>
    <property type="match status" value="1"/>
</dbReference>
<protein>
    <submittedName>
        <fullName evidence="6">DeoR/GlpR family transcriptional regulator of sugar metabolism</fullName>
    </submittedName>
</protein>
<keyword evidence="4" id="KW-0804">Transcription</keyword>
<evidence type="ECO:0000313" key="6">
    <source>
        <dbReference type="EMBL" id="MBB6113064.1"/>
    </source>
</evidence>
<dbReference type="InterPro" id="IPR001034">
    <property type="entry name" value="DeoR_HTH"/>
</dbReference>
<keyword evidence="2" id="KW-0805">Transcription regulation</keyword>
<dbReference type="PROSITE" id="PS00894">
    <property type="entry name" value="HTH_DEOR_1"/>
    <property type="match status" value="1"/>
</dbReference>
<dbReference type="InterPro" id="IPR036390">
    <property type="entry name" value="WH_DNA-bd_sf"/>
</dbReference>
<keyword evidence="3" id="KW-0238">DNA-binding</keyword>
<dbReference type="InterPro" id="IPR050313">
    <property type="entry name" value="Carb_Metab_HTH_regulators"/>
</dbReference>
<dbReference type="InterPro" id="IPR036388">
    <property type="entry name" value="WH-like_DNA-bd_sf"/>
</dbReference>
<dbReference type="SUPFAM" id="SSF46785">
    <property type="entry name" value="Winged helix' DNA-binding domain"/>
    <property type="match status" value="1"/>
</dbReference>
<dbReference type="PANTHER" id="PTHR30363:SF4">
    <property type="entry name" value="GLYCEROL-3-PHOSPHATE REGULON REPRESSOR"/>
    <property type="match status" value="1"/>
</dbReference>
<sequence>MAKEDRYELILKALETDGKVGFDNLALKLDVSSDTVRRDIEQLNKMGLLSKIRGGAAVRSKLPFAFLDRVKEFNEGKKIIALKAQQFIKPGQTIFMDGGTTNCAVATHFPVDINLRVITNNLALLPILSHFPNIEIVVLGGIYYRELEINAGQQTCDNTAQYVADLYLMGTCGVDSQMGITALLREDGEVKQAMHRSALKTAILSDRQKLGIIEYFKVADISEVHTLITDLPSSHASLDAFRTQSLQIQ</sequence>
<reference evidence="6 7" key="1">
    <citation type="submission" date="2020-08" db="EMBL/GenBank/DDBJ databases">
        <title>Genomic Encyclopedia of Type Strains, Phase IV (KMG-V): Genome sequencing to study the core and pangenomes of soil and plant-associated prokaryotes.</title>
        <authorList>
            <person name="Whitman W."/>
        </authorList>
    </citation>
    <scope>NUCLEOTIDE SEQUENCE [LARGE SCALE GENOMIC DNA]</scope>
    <source>
        <strain evidence="6 7">ANJLi2</strain>
    </source>
</reference>
<dbReference type="Pfam" id="PF08220">
    <property type="entry name" value="HTH_DeoR"/>
    <property type="match status" value="1"/>
</dbReference>
<evidence type="ECO:0000256" key="3">
    <source>
        <dbReference type="ARBA" id="ARBA00023125"/>
    </source>
</evidence>
<accession>A0ABR6PTJ1</accession>
<dbReference type="Gene3D" id="1.10.10.10">
    <property type="entry name" value="Winged helix-like DNA-binding domain superfamily/Winged helix DNA-binding domain"/>
    <property type="match status" value="1"/>
</dbReference>
<dbReference type="InterPro" id="IPR014036">
    <property type="entry name" value="DeoR-like_C"/>
</dbReference>